<keyword evidence="6 8" id="KW-0472">Membrane</keyword>
<feature type="transmembrane region" description="Helical" evidence="8">
    <location>
        <begin position="128"/>
        <end position="149"/>
    </location>
</feature>
<dbReference type="PANTHER" id="PTHR42718">
    <property type="entry name" value="MAJOR FACILITATOR SUPERFAMILY MULTIDRUG TRANSPORTER MFSC"/>
    <property type="match status" value="1"/>
</dbReference>
<feature type="transmembrane region" description="Helical" evidence="8">
    <location>
        <begin position="161"/>
        <end position="183"/>
    </location>
</feature>
<keyword evidence="4 8" id="KW-0812">Transmembrane</keyword>
<dbReference type="CDD" id="cd17321">
    <property type="entry name" value="MFS_MMR_MDR_like"/>
    <property type="match status" value="1"/>
</dbReference>
<feature type="transmembrane region" description="Helical" evidence="8">
    <location>
        <begin position="229"/>
        <end position="247"/>
    </location>
</feature>
<comment type="subcellular location">
    <subcellularLocation>
        <location evidence="1">Cell membrane</location>
        <topology evidence="1">Multi-pass membrane protein</topology>
    </subcellularLocation>
</comment>
<evidence type="ECO:0000256" key="3">
    <source>
        <dbReference type="ARBA" id="ARBA00022475"/>
    </source>
</evidence>
<dbReference type="EMBL" id="CP157355">
    <property type="protein sequence ID" value="XBL99446.1"/>
    <property type="molecule type" value="Genomic_DNA"/>
</dbReference>
<keyword evidence="2" id="KW-0813">Transport</keyword>
<evidence type="ECO:0000256" key="7">
    <source>
        <dbReference type="SAM" id="MobiDB-lite"/>
    </source>
</evidence>
<dbReference type="InterPro" id="IPR020846">
    <property type="entry name" value="MFS_dom"/>
</dbReference>
<gene>
    <name evidence="10" type="ORF">ABHF33_10220</name>
</gene>
<feature type="transmembrane region" description="Helical" evidence="8">
    <location>
        <begin position="72"/>
        <end position="91"/>
    </location>
</feature>
<dbReference type="Gene3D" id="1.20.1720.10">
    <property type="entry name" value="Multidrug resistance protein D"/>
    <property type="match status" value="1"/>
</dbReference>
<sequence length="483" mass="49505">MSTPDSAPNAIPAPIHQSPHQCAPQPAHQSAHHLAAAQLALALSTLLASLGISIANVGLPALAQAFAASFQAVQWVVLAYLLAITSLIVGVGRLGDLLGRRKLLLIGLLLFSLASLAGGMASNLALLIAARFVQGLGAAMMMALSMALIGETLGSTKAGRAMGLLGSMSAVGTALGPSLGGVLIDALGWRAIFLLTAPLGMLALLLAWRYLPAAPPSEKLATSRFDYTGTLLLAATLAAYALAMTQGQFGRSNLGWLTLAAAGLALLVWQQKRSAAPLIQLALFRQHALAASLIMNGIVAALVMTLLVVGPFYLAQAFGLNVRQTGLVLAIGPAVAALCGVPAGYVVDHLGAAKITRLALLGLFGGTLALSLMPLHWGLAGYIAPVVLITASYAFFMVGNNTATLANIPATQRGLISGLLNLSRNLGLISGASLMAAVFAWASQQASHTSAQTAASGMHTTFQLATALVAIALVIAFRMRGRD</sequence>
<dbReference type="PRINTS" id="PR01036">
    <property type="entry name" value="TCRTETB"/>
</dbReference>
<dbReference type="Pfam" id="PF07690">
    <property type="entry name" value="MFS_1"/>
    <property type="match status" value="1"/>
</dbReference>
<dbReference type="Gene3D" id="1.20.1250.20">
    <property type="entry name" value="MFS general substrate transporter like domains"/>
    <property type="match status" value="1"/>
</dbReference>
<dbReference type="PANTHER" id="PTHR42718:SF46">
    <property type="entry name" value="BLR6921 PROTEIN"/>
    <property type="match status" value="1"/>
</dbReference>
<proteinExistence type="predicted"/>
<dbReference type="GO" id="GO:0022857">
    <property type="term" value="F:transmembrane transporter activity"/>
    <property type="evidence" value="ECO:0007669"/>
    <property type="project" value="InterPro"/>
</dbReference>
<accession>A0AAU7F4J4</accession>
<name>A0AAU7F4J4_9NEIS</name>
<feature type="transmembrane region" description="Helical" evidence="8">
    <location>
        <begin position="189"/>
        <end position="208"/>
    </location>
</feature>
<feature type="transmembrane region" description="Helical" evidence="8">
    <location>
        <begin position="289"/>
        <end position="314"/>
    </location>
</feature>
<evidence type="ECO:0000256" key="6">
    <source>
        <dbReference type="ARBA" id="ARBA00023136"/>
    </source>
</evidence>
<feature type="domain" description="Major facilitator superfamily (MFS) profile" evidence="9">
    <location>
        <begin position="37"/>
        <end position="483"/>
    </location>
</feature>
<dbReference type="InterPro" id="IPR011701">
    <property type="entry name" value="MFS"/>
</dbReference>
<feature type="transmembrane region" description="Helical" evidence="8">
    <location>
        <begin position="39"/>
        <end position="66"/>
    </location>
</feature>
<evidence type="ECO:0000313" key="10">
    <source>
        <dbReference type="EMBL" id="XBL99446.1"/>
    </source>
</evidence>
<feature type="transmembrane region" description="Helical" evidence="8">
    <location>
        <begin position="358"/>
        <end position="376"/>
    </location>
</feature>
<evidence type="ECO:0000256" key="1">
    <source>
        <dbReference type="ARBA" id="ARBA00004651"/>
    </source>
</evidence>
<dbReference type="RefSeq" id="WP_348943870.1">
    <property type="nucleotide sequence ID" value="NZ_CP157355.1"/>
</dbReference>
<dbReference type="PROSITE" id="PS50850">
    <property type="entry name" value="MFS"/>
    <property type="match status" value="1"/>
</dbReference>
<feature type="transmembrane region" description="Helical" evidence="8">
    <location>
        <begin position="462"/>
        <end position="479"/>
    </location>
</feature>
<evidence type="ECO:0000259" key="9">
    <source>
        <dbReference type="PROSITE" id="PS50850"/>
    </source>
</evidence>
<evidence type="ECO:0000256" key="8">
    <source>
        <dbReference type="SAM" id="Phobius"/>
    </source>
</evidence>
<dbReference type="SUPFAM" id="SSF103473">
    <property type="entry name" value="MFS general substrate transporter"/>
    <property type="match status" value="1"/>
</dbReference>
<feature type="transmembrane region" description="Helical" evidence="8">
    <location>
        <begin position="326"/>
        <end position="346"/>
    </location>
</feature>
<feature type="transmembrane region" description="Helical" evidence="8">
    <location>
        <begin position="103"/>
        <end position="122"/>
    </location>
</feature>
<feature type="transmembrane region" description="Helical" evidence="8">
    <location>
        <begin position="253"/>
        <end position="269"/>
    </location>
</feature>
<dbReference type="GO" id="GO:0005886">
    <property type="term" value="C:plasma membrane"/>
    <property type="evidence" value="ECO:0007669"/>
    <property type="project" value="UniProtKB-SubCell"/>
</dbReference>
<keyword evidence="5 8" id="KW-1133">Transmembrane helix</keyword>
<protein>
    <submittedName>
        <fullName evidence="10">MFS transporter</fullName>
    </submittedName>
</protein>
<feature type="region of interest" description="Disordered" evidence="7">
    <location>
        <begin position="1"/>
        <end position="25"/>
    </location>
</feature>
<keyword evidence="3" id="KW-1003">Cell membrane</keyword>
<evidence type="ECO:0000256" key="5">
    <source>
        <dbReference type="ARBA" id="ARBA00022989"/>
    </source>
</evidence>
<evidence type="ECO:0000256" key="2">
    <source>
        <dbReference type="ARBA" id="ARBA00022448"/>
    </source>
</evidence>
<evidence type="ECO:0000256" key="4">
    <source>
        <dbReference type="ARBA" id="ARBA00022692"/>
    </source>
</evidence>
<dbReference type="KEGG" id="cmav:ABHF33_10220"/>
<feature type="compositionally biased region" description="Low complexity" evidence="7">
    <location>
        <begin position="16"/>
        <end position="25"/>
    </location>
</feature>
<reference evidence="10" key="1">
    <citation type="submission" date="2024-05" db="EMBL/GenBank/DDBJ databases">
        <authorList>
            <person name="Yang L."/>
            <person name="Pan L."/>
        </authorList>
    </citation>
    <scope>NUCLEOTIDE SEQUENCE</scope>
    <source>
        <strain evidence="10">FCG-7</strain>
    </source>
</reference>
<feature type="transmembrane region" description="Helical" evidence="8">
    <location>
        <begin position="422"/>
        <end position="442"/>
    </location>
</feature>
<dbReference type="InterPro" id="IPR036259">
    <property type="entry name" value="MFS_trans_sf"/>
</dbReference>
<organism evidence="10">
    <name type="scientific">Chitinibacter mangrovi</name>
    <dbReference type="NCBI Taxonomy" id="3153927"/>
    <lineage>
        <taxon>Bacteria</taxon>
        <taxon>Pseudomonadati</taxon>
        <taxon>Pseudomonadota</taxon>
        <taxon>Betaproteobacteria</taxon>
        <taxon>Neisseriales</taxon>
        <taxon>Chitinibacteraceae</taxon>
        <taxon>Chitinibacter</taxon>
    </lineage>
</organism>
<feature type="transmembrane region" description="Helical" evidence="8">
    <location>
        <begin position="382"/>
        <end position="401"/>
    </location>
</feature>
<dbReference type="AlphaFoldDB" id="A0AAU7F4J4"/>